<dbReference type="Gene3D" id="3.30.160.60">
    <property type="entry name" value="Classic Zinc Finger"/>
    <property type="match status" value="3"/>
</dbReference>
<dbReference type="PROSITE" id="PS50157">
    <property type="entry name" value="ZINC_FINGER_C2H2_2"/>
    <property type="match status" value="2"/>
</dbReference>
<dbReference type="InterPro" id="IPR001909">
    <property type="entry name" value="KRAB"/>
</dbReference>
<dbReference type="EMBL" id="CAUEEQ010001829">
    <property type="protein sequence ID" value="CAJ0920950.1"/>
    <property type="molecule type" value="Genomic_DNA"/>
</dbReference>
<evidence type="ECO:0000256" key="3">
    <source>
        <dbReference type="ARBA" id="ARBA00022737"/>
    </source>
</evidence>
<evidence type="ECO:0000256" key="8">
    <source>
        <dbReference type="SAM" id="MobiDB-lite"/>
    </source>
</evidence>
<proteinExistence type="predicted"/>
<dbReference type="Pfam" id="PF00096">
    <property type="entry name" value="zf-C2H2"/>
    <property type="match status" value="2"/>
</dbReference>
<comment type="caution">
    <text evidence="11">The sequence shown here is derived from an EMBL/GenBank/DDBJ whole genome shotgun (WGS) entry which is preliminary data.</text>
</comment>
<dbReference type="Gene3D" id="6.10.140.140">
    <property type="match status" value="1"/>
</dbReference>
<accession>A0ABN9KUZ5</accession>
<feature type="compositionally biased region" description="Basic residues" evidence="8">
    <location>
        <begin position="35"/>
        <end position="45"/>
    </location>
</feature>
<sequence>MTQAYIGHGNMRLRTATIPDLDFRSELEASVEKREKKREKPRARRPCPAGGAVRAVSSGRSCPGRVQRAELSGPCPAGGAVRAVSFTPHFAQKRMQTMEAAQRASISFTEVVASFSEEQWDILADWQRRLYGSAMHEIHNVLLHLGYRIENSGVLIRITSEEESKRRGHSQEGFGPDIVLRINYRGGAVEAEELDQRDMKAEPDLLPVKDEDLGDTGDSATSPQDWTPGLVLDSLHTGIVKEEAEDGGCGFQMSESGREWTVMNSREPTPEQTCGDWTRRKALARQIKSVATLHESDQNKQPDPLENEAPPHSLLFPVCEPELPLPEEEDGLVNLQQCDAYEDTHGGEALQVHPLREELHPRLPPQDPPANAHTGERPYKCPQCDKTFRDNSSFARHRKIHTGVKPHQCSTCGKAFRKKSNMIDHQRTHTGERPYKCQHCDKSFHQRS</sequence>
<comment type="subcellular location">
    <subcellularLocation>
        <location evidence="1">Nucleus</location>
    </subcellularLocation>
</comment>
<keyword evidence="2" id="KW-0479">Metal-binding</keyword>
<protein>
    <submittedName>
        <fullName evidence="11">Uncharacterized protein</fullName>
    </submittedName>
</protein>
<evidence type="ECO:0000313" key="11">
    <source>
        <dbReference type="EMBL" id="CAJ0920950.1"/>
    </source>
</evidence>
<keyword evidence="5" id="KW-0862">Zinc</keyword>
<dbReference type="SMART" id="SM00349">
    <property type="entry name" value="KRAB"/>
    <property type="match status" value="1"/>
</dbReference>
<dbReference type="InterPro" id="IPR013087">
    <property type="entry name" value="Znf_C2H2_type"/>
</dbReference>
<evidence type="ECO:0000313" key="12">
    <source>
        <dbReference type="Proteomes" id="UP001176940"/>
    </source>
</evidence>
<dbReference type="PANTHER" id="PTHR24394">
    <property type="entry name" value="ZINC FINGER PROTEIN"/>
    <property type="match status" value="1"/>
</dbReference>
<evidence type="ECO:0000259" key="9">
    <source>
        <dbReference type="PROSITE" id="PS50157"/>
    </source>
</evidence>
<dbReference type="Proteomes" id="UP001176940">
    <property type="component" value="Unassembled WGS sequence"/>
</dbReference>
<gene>
    <name evidence="11" type="ORF">RIMI_LOCUS1410660</name>
</gene>
<reference evidence="11" key="1">
    <citation type="submission" date="2023-07" db="EMBL/GenBank/DDBJ databases">
        <authorList>
            <person name="Stuckert A."/>
        </authorList>
    </citation>
    <scope>NUCLEOTIDE SEQUENCE</scope>
</reference>
<organism evidence="11 12">
    <name type="scientific">Ranitomeya imitator</name>
    <name type="common">mimic poison frog</name>
    <dbReference type="NCBI Taxonomy" id="111125"/>
    <lineage>
        <taxon>Eukaryota</taxon>
        <taxon>Metazoa</taxon>
        <taxon>Chordata</taxon>
        <taxon>Craniata</taxon>
        <taxon>Vertebrata</taxon>
        <taxon>Euteleostomi</taxon>
        <taxon>Amphibia</taxon>
        <taxon>Batrachia</taxon>
        <taxon>Anura</taxon>
        <taxon>Neobatrachia</taxon>
        <taxon>Hyloidea</taxon>
        <taxon>Dendrobatidae</taxon>
        <taxon>Dendrobatinae</taxon>
        <taxon>Ranitomeya</taxon>
    </lineage>
</organism>
<keyword evidence="6" id="KW-0539">Nucleus</keyword>
<evidence type="ECO:0000259" key="10">
    <source>
        <dbReference type="PROSITE" id="PS50805"/>
    </source>
</evidence>
<feature type="region of interest" description="Disordered" evidence="8">
    <location>
        <begin position="31"/>
        <end position="60"/>
    </location>
</feature>
<dbReference type="InterPro" id="IPR036051">
    <property type="entry name" value="KRAB_dom_sf"/>
</dbReference>
<evidence type="ECO:0000256" key="2">
    <source>
        <dbReference type="ARBA" id="ARBA00022723"/>
    </source>
</evidence>
<dbReference type="SUPFAM" id="SSF57667">
    <property type="entry name" value="beta-beta-alpha zinc fingers"/>
    <property type="match status" value="2"/>
</dbReference>
<evidence type="ECO:0000256" key="5">
    <source>
        <dbReference type="ARBA" id="ARBA00022833"/>
    </source>
</evidence>
<feature type="domain" description="KRAB" evidence="10">
    <location>
        <begin position="106"/>
        <end position="177"/>
    </location>
</feature>
<evidence type="ECO:0000256" key="4">
    <source>
        <dbReference type="ARBA" id="ARBA00022771"/>
    </source>
</evidence>
<dbReference type="SUPFAM" id="SSF109640">
    <property type="entry name" value="KRAB domain (Kruppel-associated box)"/>
    <property type="match status" value="1"/>
</dbReference>
<evidence type="ECO:0000256" key="1">
    <source>
        <dbReference type="ARBA" id="ARBA00004123"/>
    </source>
</evidence>
<feature type="compositionally biased region" description="Basic and acidic residues" evidence="8">
    <location>
        <begin position="194"/>
        <end position="211"/>
    </location>
</feature>
<evidence type="ECO:0000256" key="6">
    <source>
        <dbReference type="ARBA" id="ARBA00023242"/>
    </source>
</evidence>
<feature type="domain" description="C2H2-type" evidence="9">
    <location>
        <begin position="379"/>
        <end position="406"/>
    </location>
</feature>
<dbReference type="PANTHER" id="PTHR24394:SF29">
    <property type="entry name" value="MYONEURIN"/>
    <property type="match status" value="1"/>
</dbReference>
<dbReference type="SMART" id="SM00355">
    <property type="entry name" value="ZnF_C2H2"/>
    <property type="match status" value="2"/>
</dbReference>
<dbReference type="Pfam" id="PF01352">
    <property type="entry name" value="KRAB"/>
    <property type="match status" value="1"/>
</dbReference>
<keyword evidence="3" id="KW-0677">Repeat</keyword>
<keyword evidence="12" id="KW-1185">Reference proteome</keyword>
<dbReference type="PROSITE" id="PS50805">
    <property type="entry name" value="KRAB"/>
    <property type="match status" value="1"/>
</dbReference>
<evidence type="ECO:0000256" key="7">
    <source>
        <dbReference type="PROSITE-ProRule" id="PRU00042"/>
    </source>
</evidence>
<feature type="region of interest" description="Disordered" evidence="8">
    <location>
        <begin position="293"/>
        <end position="314"/>
    </location>
</feature>
<name>A0ABN9KUZ5_9NEOB</name>
<dbReference type="PROSITE" id="PS00028">
    <property type="entry name" value="ZINC_FINGER_C2H2_1"/>
    <property type="match status" value="2"/>
</dbReference>
<feature type="region of interest" description="Disordered" evidence="8">
    <location>
        <begin position="193"/>
        <end position="229"/>
    </location>
</feature>
<feature type="domain" description="C2H2-type" evidence="9">
    <location>
        <begin position="407"/>
        <end position="434"/>
    </location>
</feature>
<keyword evidence="4 7" id="KW-0863">Zinc-finger</keyword>
<dbReference type="InterPro" id="IPR036236">
    <property type="entry name" value="Znf_C2H2_sf"/>
</dbReference>